<dbReference type="EMBL" id="CYUE01000002">
    <property type="protein sequence ID" value="CUK24606.1"/>
    <property type="molecule type" value="Genomic_DNA"/>
</dbReference>
<keyword evidence="4" id="KW-1185">Reference proteome</keyword>
<evidence type="ECO:0000256" key="1">
    <source>
        <dbReference type="SAM" id="SignalP"/>
    </source>
</evidence>
<proteinExistence type="predicted"/>
<dbReference type="InterPro" id="IPR035940">
    <property type="entry name" value="CAP_sf"/>
</dbReference>
<dbReference type="PROSITE" id="PS51257">
    <property type="entry name" value="PROKAR_LIPOPROTEIN"/>
    <property type="match status" value="1"/>
</dbReference>
<evidence type="ECO:0000313" key="4">
    <source>
        <dbReference type="Proteomes" id="UP000051184"/>
    </source>
</evidence>
<feature type="chain" id="PRO_5006065401" evidence="1">
    <location>
        <begin position="19"/>
        <end position="201"/>
    </location>
</feature>
<feature type="signal peptide" evidence="1">
    <location>
        <begin position="1"/>
        <end position="18"/>
    </location>
</feature>
<dbReference type="Gene3D" id="3.40.33.10">
    <property type="entry name" value="CAP"/>
    <property type="match status" value="1"/>
</dbReference>
<dbReference type="CDD" id="cd05379">
    <property type="entry name" value="CAP_bacterial"/>
    <property type="match status" value="1"/>
</dbReference>
<evidence type="ECO:0000259" key="2">
    <source>
        <dbReference type="Pfam" id="PF00188"/>
    </source>
</evidence>
<dbReference type="AlphaFoldDB" id="A0A0P1ILW4"/>
<dbReference type="STRING" id="1715691.TA5113_00454"/>
<dbReference type="PANTHER" id="PTHR31157:SF1">
    <property type="entry name" value="SCP DOMAIN-CONTAINING PROTEIN"/>
    <property type="match status" value="1"/>
</dbReference>
<dbReference type="InterPro" id="IPR014044">
    <property type="entry name" value="CAP_dom"/>
</dbReference>
<gene>
    <name evidence="3" type="ORF">TA5114_00391</name>
</gene>
<sequence>MRLIAAMMALLMAVSACTTTVTEPPLGADGKPLPRLYKIRSNDTSKIQFRMVDSVNALRSASGLGRVDLDAKLVAAAATHSRDMSIQNRPWHFGSDGSSPIQRVARVGYEGVLVGEAISETYETELETLGAWMEEQGPRAVILDPAATDMGFSWHQESNGKIWWTLVMGAPGTPQIPTPQISYEDTTTDVLDLAEAAIPAE</sequence>
<dbReference type="SUPFAM" id="SSF55797">
    <property type="entry name" value="PR-1-like"/>
    <property type="match status" value="1"/>
</dbReference>
<dbReference type="Pfam" id="PF00188">
    <property type="entry name" value="CAP"/>
    <property type="match status" value="1"/>
</dbReference>
<dbReference type="Proteomes" id="UP000051184">
    <property type="component" value="Unassembled WGS sequence"/>
</dbReference>
<reference evidence="4" key="1">
    <citation type="submission" date="2015-09" db="EMBL/GenBank/DDBJ databases">
        <authorList>
            <person name="Rodrigo-Torres Lidia"/>
            <person name="Arahal R.David."/>
        </authorList>
    </citation>
    <scope>NUCLEOTIDE SEQUENCE [LARGE SCALE GENOMIC DNA]</scope>
    <source>
        <strain evidence="4">CECT 5114</strain>
    </source>
</reference>
<dbReference type="PANTHER" id="PTHR31157">
    <property type="entry name" value="SCP DOMAIN-CONTAINING PROTEIN"/>
    <property type="match status" value="1"/>
</dbReference>
<organism evidence="3 4">
    <name type="scientific">Cognatishimia activa</name>
    <dbReference type="NCBI Taxonomy" id="1715691"/>
    <lineage>
        <taxon>Bacteria</taxon>
        <taxon>Pseudomonadati</taxon>
        <taxon>Pseudomonadota</taxon>
        <taxon>Alphaproteobacteria</taxon>
        <taxon>Rhodobacterales</taxon>
        <taxon>Paracoccaceae</taxon>
        <taxon>Cognatishimia</taxon>
    </lineage>
</organism>
<evidence type="ECO:0000313" key="3">
    <source>
        <dbReference type="EMBL" id="CUK24606.1"/>
    </source>
</evidence>
<keyword evidence="1" id="KW-0732">Signal</keyword>
<accession>A0A0P1ILW4</accession>
<feature type="domain" description="SCP" evidence="2">
    <location>
        <begin position="53"/>
        <end position="166"/>
    </location>
</feature>
<protein>
    <submittedName>
        <fullName evidence="3">Cysteine-rich secretory protein family protein</fullName>
    </submittedName>
</protein>
<name>A0A0P1ILW4_9RHOB</name>